<keyword evidence="2" id="KW-1185">Reference proteome</keyword>
<accession>A0A2J5HRU3</accession>
<dbReference type="OrthoDB" id="4483681at2759"/>
<evidence type="ECO:0000313" key="2">
    <source>
        <dbReference type="Proteomes" id="UP000235023"/>
    </source>
</evidence>
<reference evidence="2" key="1">
    <citation type="submission" date="2017-12" db="EMBL/GenBank/DDBJ databases">
        <authorList>
            <consortium name="DOE Joint Genome Institute"/>
            <person name="Mondo S.J."/>
            <person name="Kjaerbolling I."/>
            <person name="Vesth T.C."/>
            <person name="Frisvad J.C."/>
            <person name="Nybo J.L."/>
            <person name="Theobald S."/>
            <person name="Kuo A."/>
            <person name="Bowyer P."/>
            <person name="Matsuda Y."/>
            <person name="Lyhne E.K."/>
            <person name="Kogle M.E."/>
            <person name="Clum A."/>
            <person name="Lipzen A."/>
            <person name="Salamov A."/>
            <person name="Ngan C.Y."/>
            <person name="Daum C."/>
            <person name="Chiniquy J."/>
            <person name="Barry K."/>
            <person name="LaButti K."/>
            <person name="Haridas S."/>
            <person name="Simmons B.A."/>
            <person name="Magnuson J.K."/>
            <person name="Mortensen U.H."/>
            <person name="Larsen T.O."/>
            <person name="Grigoriev I.V."/>
            <person name="Baker S.E."/>
            <person name="Andersen M.R."/>
            <person name="Nordberg H.P."/>
            <person name="Cantor M.N."/>
            <person name="Hua S.X."/>
        </authorList>
    </citation>
    <scope>NUCLEOTIDE SEQUENCE [LARGE SCALE GENOMIC DNA]</scope>
    <source>
        <strain evidence="2">IBT 19404</strain>
    </source>
</reference>
<organism evidence="1 2">
    <name type="scientific">Aspergillus taichungensis</name>
    <dbReference type="NCBI Taxonomy" id="482145"/>
    <lineage>
        <taxon>Eukaryota</taxon>
        <taxon>Fungi</taxon>
        <taxon>Dikarya</taxon>
        <taxon>Ascomycota</taxon>
        <taxon>Pezizomycotina</taxon>
        <taxon>Eurotiomycetes</taxon>
        <taxon>Eurotiomycetidae</taxon>
        <taxon>Eurotiales</taxon>
        <taxon>Aspergillaceae</taxon>
        <taxon>Aspergillus</taxon>
        <taxon>Aspergillus subgen. Circumdati</taxon>
    </lineage>
</organism>
<gene>
    <name evidence="1" type="ORF">BDW42DRAFT_194831</name>
</gene>
<dbReference type="EMBL" id="KZ559553">
    <property type="protein sequence ID" value="PLN79971.1"/>
    <property type="molecule type" value="Genomic_DNA"/>
</dbReference>
<protein>
    <submittedName>
        <fullName evidence="1">Uncharacterized protein</fullName>
    </submittedName>
</protein>
<proteinExistence type="predicted"/>
<dbReference type="Proteomes" id="UP000235023">
    <property type="component" value="Unassembled WGS sequence"/>
</dbReference>
<sequence>MLVRFTFEEDLLPPELKGMDIILPEFTEVQVIVRVHKGSGSGSATELTASGFTVPGYIEDEATGTLRIVLYGAHFGKLSNTDEDNASVQLPGTLKFEINETMPGYSKLGRSLTRLCVQAHF</sequence>
<dbReference type="AlphaFoldDB" id="A0A2J5HRU3"/>
<name>A0A2J5HRU3_9EURO</name>
<evidence type="ECO:0000313" key="1">
    <source>
        <dbReference type="EMBL" id="PLN79971.1"/>
    </source>
</evidence>